<evidence type="ECO:0000313" key="2">
    <source>
        <dbReference type="EMBL" id="KAF3549675.1"/>
    </source>
</evidence>
<reference evidence="2 3" key="1">
    <citation type="journal article" date="2020" name="BMC Genomics">
        <title>Intraspecific diversification of the crop wild relative Brassica cretica Lam. using demographic model selection.</title>
        <authorList>
            <person name="Kioukis A."/>
            <person name="Michalopoulou V.A."/>
            <person name="Briers L."/>
            <person name="Pirintsos S."/>
            <person name="Studholme D.J."/>
            <person name="Pavlidis P."/>
            <person name="Sarris P.F."/>
        </authorList>
    </citation>
    <scope>NUCLEOTIDE SEQUENCE [LARGE SCALE GENOMIC DNA]</scope>
    <source>
        <strain evidence="3">cv. PFS-1207/04</strain>
    </source>
</reference>
<comment type="caution">
    <text evidence="2">The sequence shown here is derived from an EMBL/GenBank/DDBJ whole genome shotgun (WGS) entry which is preliminary data.</text>
</comment>
<feature type="region of interest" description="Disordered" evidence="1">
    <location>
        <begin position="1"/>
        <end position="35"/>
    </location>
</feature>
<organism evidence="2 3">
    <name type="scientific">Brassica cretica</name>
    <name type="common">Mustard</name>
    <dbReference type="NCBI Taxonomy" id="69181"/>
    <lineage>
        <taxon>Eukaryota</taxon>
        <taxon>Viridiplantae</taxon>
        <taxon>Streptophyta</taxon>
        <taxon>Embryophyta</taxon>
        <taxon>Tracheophyta</taxon>
        <taxon>Spermatophyta</taxon>
        <taxon>Magnoliopsida</taxon>
        <taxon>eudicotyledons</taxon>
        <taxon>Gunneridae</taxon>
        <taxon>Pentapetalae</taxon>
        <taxon>rosids</taxon>
        <taxon>malvids</taxon>
        <taxon>Brassicales</taxon>
        <taxon>Brassicaceae</taxon>
        <taxon>Brassiceae</taxon>
        <taxon>Brassica</taxon>
    </lineage>
</organism>
<dbReference type="Proteomes" id="UP000266723">
    <property type="component" value="Unassembled WGS sequence"/>
</dbReference>
<protein>
    <submittedName>
        <fullName evidence="2">Uncharacterized protein</fullName>
    </submittedName>
</protein>
<evidence type="ECO:0000313" key="3">
    <source>
        <dbReference type="Proteomes" id="UP000266723"/>
    </source>
</evidence>
<keyword evidence="3" id="KW-1185">Reference proteome</keyword>
<gene>
    <name evidence="2" type="ORF">DY000_02003645</name>
</gene>
<proteinExistence type="predicted"/>
<dbReference type="EMBL" id="QGKV02000832">
    <property type="protein sequence ID" value="KAF3549675.1"/>
    <property type="molecule type" value="Genomic_DNA"/>
</dbReference>
<evidence type="ECO:0000256" key="1">
    <source>
        <dbReference type="SAM" id="MobiDB-lite"/>
    </source>
</evidence>
<name>A0ABQ7CDB5_BRACR</name>
<sequence length="248" mass="27716">MSEEVSLGLHNSKRKEEHNEAEMDSGLKGTAEDVKTLTERPGLQLEDVFKSQRKRVIKRVWEAGCGLLALKHPAKWKKLSQAQESKGKKKPQFSVQVDMVLLLVPKEAGYLKPSPVNVVSSVNQIIIKVGLEAEPEVALRPRVNTNLDREMFVLYASCVGDTDTNVVSSLVDARVKRNDISLGGGSTNQGKCSSRCKCFWSKELWLENTRPQMPSFALWVPEFYVSAFLTVTQSEEIITEADGDHELK</sequence>
<accession>A0ABQ7CDB5</accession>